<dbReference type="AlphaFoldDB" id="A0ABD3VHF2"/>
<evidence type="ECO:0000256" key="1">
    <source>
        <dbReference type="SAM" id="MobiDB-lite"/>
    </source>
</evidence>
<sequence>MGNSTSTKFTQITKCNRKCKFGKLGKLFQCFKGEENIDENQKETNAIDFQEQYPEQRKNGPIIPVILSSDKVQKTDSYNVFHEKLYVNVFVNELESGDNVSTRATPGISPKCSTVCLSSPIDSTSQIQLSPSSQDYQTPRNSNGPSFDTRDCRFRPKAAKGNRTRPVSNKMDIYLPGAVFAITAEEQVEGSNIKKMQDQCLFEWMRRCQEAEEEK</sequence>
<dbReference type="EMBL" id="JBJQND010000012">
    <property type="protein sequence ID" value="KAL3860576.1"/>
    <property type="molecule type" value="Genomic_DNA"/>
</dbReference>
<gene>
    <name evidence="2" type="ORF">ACJMK2_010678</name>
</gene>
<feature type="region of interest" description="Disordered" evidence="1">
    <location>
        <begin position="124"/>
        <end position="150"/>
    </location>
</feature>
<protein>
    <submittedName>
        <fullName evidence="2">Uncharacterized protein</fullName>
    </submittedName>
</protein>
<accession>A0ABD3VHF2</accession>
<evidence type="ECO:0000313" key="2">
    <source>
        <dbReference type="EMBL" id="KAL3860576.1"/>
    </source>
</evidence>
<dbReference type="Proteomes" id="UP001634394">
    <property type="component" value="Unassembled WGS sequence"/>
</dbReference>
<feature type="compositionally biased region" description="Polar residues" evidence="1">
    <location>
        <begin position="124"/>
        <end position="146"/>
    </location>
</feature>
<proteinExistence type="predicted"/>
<reference evidence="2 3" key="1">
    <citation type="submission" date="2024-11" db="EMBL/GenBank/DDBJ databases">
        <title>Chromosome-level genome assembly of the freshwater bivalve Anodonta woodiana.</title>
        <authorList>
            <person name="Chen X."/>
        </authorList>
    </citation>
    <scope>NUCLEOTIDE SEQUENCE [LARGE SCALE GENOMIC DNA]</scope>
    <source>
        <strain evidence="2">MN2024</strain>
        <tissue evidence="2">Gills</tissue>
    </source>
</reference>
<evidence type="ECO:0000313" key="3">
    <source>
        <dbReference type="Proteomes" id="UP001634394"/>
    </source>
</evidence>
<keyword evidence="3" id="KW-1185">Reference proteome</keyword>
<organism evidence="2 3">
    <name type="scientific">Sinanodonta woodiana</name>
    <name type="common">Chinese pond mussel</name>
    <name type="synonym">Anodonta woodiana</name>
    <dbReference type="NCBI Taxonomy" id="1069815"/>
    <lineage>
        <taxon>Eukaryota</taxon>
        <taxon>Metazoa</taxon>
        <taxon>Spiralia</taxon>
        <taxon>Lophotrochozoa</taxon>
        <taxon>Mollusca</taxon>
        <taxon>Bivalvia</taxon>
        <taxon>Autobranchia</taxon>
        <taxon>Heteroconchia</taxon>
        <taxon>Palaeoheterodonta</taxon>
        <taxon>Unionida</taxon>
        <taxon>Unionoidea</taxon>
        <taxon>Unionidae</taxon>
        <taxon>Unioninae</taxon>
        <taxon>Sinanodonta</taxon>
    </lineage>
</organism>
<comment type="caution">
    <text evidence="2">The sequence shown here is derived from an EMBL/GenBank/DDBJ whole genome shotgun (WGS) entry which is preliminary data.</text>
</comment>
<name>A0ABD3VHF2_SINWO</name>